<reference evidence="2 3" key="1">
    <citation type="submission" date="2016-01" db="EMBL/GenBank/DDBJ databases">
        <title>Genome sequence of Clostridium neopropionicum X4, DSM-3847.</title>
        <authorList>
            <person name="Poehlein A."/>
            <person name="Beck M.H."/>
            <person name="Bengelsdorf F.R."/>
            <person name="Daniel R."/>
            <person name="Duerre P."/>
        </authorList>
    </citation>
    <scope>NUCLEOTIDE SEQUENCE [LARGE SCALE GENOMIC DNA]</scope>
    <source>
        <strain evidence="2 3">DSM-3847</strain>
    </source>
</reference>
<dbReference type="AlphaFoldDB" id="A0A136WIE8"/>
<gene>
    <name evidence="1" type="ORF">CLNEO_03150</name>
    <name evidence="2" type="ORF">CLNEO_04440</name>
</gene>
<evidence type="ECO:0000313" key="3">
    <source>
        <dbReference type="Proteomes" id="UP000070539"/>
    </source>
</evidence>
<keyword evidence="3" id="KW-1185">Reference proteome</keyword>
<dbReference type="OrthoDB" id="405051at186801"/>
<proteinExistence type="predicted"/>
<protein>
    <submittedName>
        <fullName evidence="2">Uncharacterized protein</fullName>
    </submittedName>
</protein>
<evidence type="ECO:0000313" key="1">
    <source>
        <dbReference type="EMBL" id="KXL54213.1"/>
    </source>
</evidence>
<dbReference type="Proteomes" id="UP000070539">
    <property type="component" value="Unassembled WGS sequence"/>
</dbReference>
<dbReference type="EMBL" id="LRVM01000001">
    <property type="protein sequence ID" value="KXL54338.1"/>
    <property type="molecule type" value="Genomic_DNA"/>
</dbReference>
<name>A0A136WIE8_9FIRM</name>
<comment type="caution">
    <text evidence="2">The sequence shown here is derived from an EMBL/GenBank/DDBJ whole genome shotgun (WGS) entry which is preliminary data.</text>
</comment>
<organism evidence="2 3">
    <name type="scientific">Anaerotignum neopropionicum</name>
    <dbReference type="NCBI Taxonomy" id="36847"/>
    <lineage>
        <taxon>Bacteria</taxon>
        <taxon>Bacillati</taxon>
        <taxon>Bacillota</taxon>
        <taxon>Clostridia</taxon>
        <taxon>Lachnospirales</taxon>
        <taxon>Anaerotignaceae</taxon>
        <taxon>Anaerotignum</taxon>
    </lineage>
</organism>
<evidence type="ECO:0000313" key="2">
    <source>
        <dbReference type="EMBL" id="KXL54338.1"/>
    </source>
</evidence>
<dbReference type="RefSeq" id="WP_066083804.1">
    <property type="nucleotide sequence ID" value="NZ_LRVM01000001.1"/>
</dbReference>
<dbReference type="STRING" id="36847.CLNEO_03150"/>
<dbReference type="EMBL" id="LRVM01000001">
    <property type="protein sequence ID" value="KXL54213.1"/>
    <property type="molecule type" value="Genomic_DNA"/>
</dbReference>
<accession>A0A136WIE8</accession>
<sequence>MKKLLFLCCTLSMILFLFGYLVNQAKIPKEKYSMSGSVSLGVAEDESLDKTKVIYSVVIKGSKEDIENIDVQEPLINMEYDKFMLENGPHNAEMKDAETKNPYLEIGGSFVFDTHDKTKEEIDGMKLFQGIKIIDQDKEEYTLNFNINPTK</sequence>